<sequence length="74" mass="8459">MAKAFSWDSEQLIGSYKETEKKTHDISICTLKGKEYVSIAEKQMTNEGWKYKKNRTMPLEVFKAAQGIVKEAGK</sequence>
<organism evidence="1 2">
    <name type="scientific">Bacillus phage vB_BmeM-Goe8</name>
    <dbReference type="NCBI Taxonomy" id="2593638"/>
    <lineage>
        <taxon>Viruses</taxon>
        <taxon>Duplodnaviria</taxon>
        <taxon>Heunggongvirae</taxon>
        <taxon>Uroviricota</taxon>
        <taxon>Caudoviricetes</taxon>
        <taxon>Herelleviridae</taxon>
        <taxon>Bastillevirinae</taxon>
        <taxon>Goettingenvirus</taxon>
        <taxon>Goettingenvirus goe8</taxon>
    </lineage>
</organism>
<name>A0A516KN36_9CAUD</name>
<dbReference type="Proteomes" id="UP000317800">
    <property type="component" value="Segment"/>
</dbReference>
<protein>
    <submittedName>
        <fullName evidence="1">Uncharacterized protein</fullName>
    </submittedName>
</protein>
<evidence type="ECO:0000313" key="2">
    <source>
        <dbReference type="Proteomes" id="UP000317800"/>
    </source>
</evidence>
<dbReference type="EMBL" id="MN043729">
    <property type="protein sequence ID" value="QDP42987.1"/>
    <property type="molecule type" value="Genomic_DNA"/>
</dbReference>
<evidence type="ECO:0000313" key="1">
    <source>
        <dbReference type="EMBL" id="QDP42987.1"/>
    </source>
</evidence>
<keyword evidence="2" id="KW-1185">Reference proteome</keyword>
<accession>A0A516KN36</accession>
<proteinExistence type="predicted"/>
<reference evidence="1 2" key="1">
    <citation type="submission" date="2019-06" db="EMBL/GenBank/DDBJ databases">
        <authorList>
            <person name="Hertel R."/>
        </authorList>
    </citation>
    <scope>NUCLEOTIDE SEQUENCE [LARGE SCALE GENOMIC DNA]</scope>
</reference>
<gene>
    <name evidence="1" type="ORF">Goe8_c02140</name>
</gene>